<name>A0A414CM30_STRPA</name>
<dbReference type="EMBL" id="QSIO01000001">
    <property type="protein sequence ID" value="RHC95982.1"/>
    <property type="molecule type" value="Genomic_DNA"/>
</dbReference>
<dbReference type="Proteomes" id="UP000285773">
    <property type="component" value="Unassembled WGS sequence"/>
</dbReference>
<proteinExistence type="predicted"/>
<evidence type="ECO:0000313" key="3">
    <source>
        <dbReference type="Proteomes" id="UP000285773"/>
    </source>
</evidence>
<comment type="caution">
    <text evidence="2">The sequence shown here is derived from an EMBL/GenBank/DDBJ whole genome shotgun (WGS) entry which is preliminary data.</text>
</comment>
<keyword evidence="1" id="KW-1133">Transmembrane helix</keyword>
<organism evidence="2 3">
    <name type="scientific">Streptococcus parasanguinis</name>
    <dbReference type="NCBI Taxonomy" id="1318"/>
    <lineage>
        <taxon>Bacteria</taxon>
        <taxon>Bacillati</taxon>
        <taxon>Bacillota</taxon>
        <taxon>Bacilli</taxon>
        <taxon>Lactobacillales</taxon>
        <taxon>Streptococcaceae</taxon>
        <taxon>Streptococcus</taxon>
    </lineage>
</organism>
<feature type="transmembrane region" description="Helical" evidence="1">
    <location>
        <begin position="44"/>
        <end position="67"/>
    </location>
</feature>
<evidence type="ECO:0000256" key="1">
    <source>
        <dbReference type="SAM" id="Phobius"/>
    </source>
</evidence>
<sequence length="77" mass="9240">MQIHKKIFIVALVLSICISLYFLISPSKILTFPIFVSEFDDTTFKYYMFVKIGIVLLFIKFLLDICLEYIKNWFKKF</sequence>
<protein>
    <submittedName>
        <fullName evidence="2">Uncharacterized protein</fullName>
    </submittedName>
</protein>
<gene>
    <name evidence="2" type="ORF">DW820_02315</name>
</gene>
<reference evidence="2 3" key="1">
    <citation type="submission" date="2018-08" db="EMBL/GenBank/DDBJ databases">
        <title>A genome reference for cultivated species of the human gut microbiota.</title>
        <authorList>
            <person name="Zou Y."/>
            <person name="Xue W."/>
            <person name="Luo G."/>
        </authorList>
    </citation>
    <scope>NUCLEOTIDE SEQUENCE [LARGE SCALE GENOMIC DNA]</scope>
    <source>
        <strain evidence="2 3">AM33-3BH</strain>
    </source>
</reference>
<keyword evidence="1" id="KW-0812">Transmembrane</keyword>
<accession>A0A414CM30</accession>
<dbReference type="AlphaFoldDB" id="A0A414CM30"/>
<feature type="transmembrane region" description="Helical" evidence="1">
    <location>
        <begin position="7"/>
        <end position="24"/>
    </location>
</feature>
<keyword evidence="1" id="KW-0472">Membrane</keyword>
<evidence type="ECO:0000313" key="2">
    <source>
        <dbReference type="EMBL" id="RHC95982.1"/>
    </source>
</evidence>